<evidence type="ECO:0008006" key="3">
    <source>
        <dbReference type="Google" id="ProtNLM"/>
    </source>
</evidence>
<reference evidence="1 2" key="1">
    <citation type="submission" date="2023-04" db="EMBL/GenBank/DDBJ databases">
        <title>Genome Encyclopedia of Bacteria and Archaea VI: Functional Genomics of Type Strains.</title>
        <authorList>
            <person name="Whitman W."/>
        </authorList>
    </citation>
    <scope>NUCLEOTIDE SEQUENCE [LARGE SCALE GENOMIC DNA]</scope>
    <source>
        <strain evidence="1 2">SG_E_30_P1</strain>
    </source>
</reference>
<proteinExistence type="predicted"/>
<dbReference type="InterPro" id="IPR025358">
    <property type="entry name" value="DUF4262"/>
</dbReference>
<gene>
    <name evidence="1" type="ORF">M2152_000542</name>
</gene>
<dbReference type="EMBL" id="JARXVQ010000001">
    <property type="protein sequence ID" value="MDH6180360.1"/>
    <property type="molecule type" value="Genomic_DNA"/>
</dbReference>
<dbReference type="Proteomes" id="UP001160142">
    <property type="component" value="Unassembled WGS sequence"/>
</dbReference>
<accession>A0ABT6KK37</accession>
<dbReference type="RefSeq" id="WP_322132716.1">
    <property type="nucleotide sequence ID" value="NZ_CP085036.1"/>
</dbReference>
<evidence type="ECO:0000313" key="2">
    <source>
        <dbReference type="Proteomes" id="UP001160142"/>
    </source>
</evidence>
<evidence type="ECO:0000313" key="1">
    <source>
        <dbReference type="EMBL" id="MDH6180360.1"/>
    </source>
</evidence>
<organism evidence="1 2">
    <name type="scientific">Antiquaquibacter oligotrophicus</name>
    <dbReference type="NCBI Taxonomy" id="2880260"/>
    <lineage>
        <taxon>Bacteria</taxon>
        <taxon>Bacillati</taxon>
        <taxon>Actinomycetota</taxon>
        <taxon>Actinomycetes</taxon>
        <taxon>Micrococcales</taxon>
        <taxon>Microbacteriaceae</taxon>
        <taxon>Antiquaquibacter</taxon>
    </lineage>
</organism>
<comment type="caution">
    <text evidence="1">The sequence shown here is derived from an EMBL/GenBank/DDBJ whole genome shotgun (WGS) entry which is preliminary data.</text>
</comment>
<name>A0ABT6KK37_9MICO</name>
<dbReference type="Pfam" id="PF14081">
    <property type="entry name" value="DUF4262"/>
    <property type="match status" value="1"/>
</dbReference>
<keyword evidence="2" id="KW-1185">Reference proteome</keyword>
<sequence>MNTGSDDQIVAWLEEQDRMITQIVRQDGWAVQYVNGEGTTPPFAYTVGLFGLNHPELIVFGLDYSSAIGLLNYMGTKVREGDDLLHGDVVLWEGTDTRVRIEVLPNPAELIFTANRFYQRPDEASVPAFQLTWDVNGAFPGQPGYSKPGWLQPAPGTSWA</sequence>
<protein>
    <recommendedName>
        <fullName evidence="3">DUF4262 domain-containing protein</fullName>
    </recommendedName>
</protein>